<dbReference type="Pfam" id="PF00106">
    <property type="entry name" value="adh_short"/>
    <property type="match status" value="1"/>
</dbReference>
<dbReference type="AlphaFoldDB" id="M5S6M0"/>
<keyword evidence="2" id="KW-0560">Oxidoreductase</keyword>
<comment type="similarity">
    <text evidence="1 3">Belongs to the short-chain dehydrogenases/reductases (SDR) family.</text>
</comment>
<evidence type="ECO:0000256" key="2">
    <source>
        <dbReference type="ARBA" id="ARBA00023002"/>
    </source>
</evidence>
<dbReference type="InterPro" id="IPR002347">
    <property type="entry name" value="SDR_fam"/>
</dbReference>
<reference evidence="6 7" key="1">
    <citation type="journal article" date="2013" name="Mar. Genomics">
        <title>Expression of sulfatases in Rhodopirellula baltica and the diversity of sulfatases in the genus Rhodopirellula.</title>
        <authorList>
            <person name="Wegner C.E."/>
            <person name="Richter-Heitmann T."/>
            <person name="Klindworth A."/>
            <person name="Klockow C."/>
            <person name="Richter M."/>
            <person name="Achstetter T."/>
            <person name="Glockner F.O."/>
            <person name="Harder J."/>
        </authorList>
    </citation>
    <scope>NUCLEOTIDE SEQUENCE [LARGE SCALE GENOMIC DNA]</scope>
    <source>
        <strain evidence="6 7">SM1</strain>
    </source>
</reference>
<dbReference type="OrthoDB" id="9810734at2"/>
<dbReference type="SUPFAM" id="SSF51735">
    <property type="entry name" value="NAD(P)-binding Rossmann-fold domains"/>
    <property type="match status" value="1"/>
</dbReference>
<protein>
    <submittedName>
        <fullName evidence="6">Short-chain dehydrogenase/reductase SDR</fullName>
    </submittedName>
</protein>
<dbReference type="Gene3D" id="3.40.50.720">
    <property type="entry name" value="NAD(P)-binding Rossmann-like Domain"/>
    <property type="match status" value="1"/>
</dbReference>
<dbReference type="PRINTS" id="PR00080">
    <property type="entry name" value="SDRFAMILY"/>
</dbReference>
<evidence type="ECO:0000256" key="3">
    <source>
        <dbReference type="RuleBase" id="RU000363"/>
    </source>
</evidence>
<dbReference type="RefSeq" id="WP_008692852.1">
    <property type="nucleotide sequence ID" value="NZ_ANOG01000187.1"/>
</dbReference>
<evidence type="ECO:0000259" key="5">
    <source>
        <dbReference type="SMART" id="SM00822"/>
    </source>
</evidence>
<dbReference type="InterPro" id="IPR036291">
    <property type="entry name" value="NAD(P)-bd_dom_sf"/>
</dbReference>
<evidence type="ECO:0000313" key="6">
    <source>
        <dbReference type="EMBL" id="EMI21824.1"/>
    </source>
</evidence>
<keyword evidence="4" id="KW-1133">Transmembrane helix</keyword>
<keyword evidence="4" id="KW-0472">Membrane</keyword>
<proteinExistence type="inferred from homology"/>
<dbReference type="GO" id="GO:0016491">
    <property type="term" value="F:oxidoreductase activity"/>
    <property type="evidence" value="ECO:0007669"/>
    <property type="project" value="UniProtKB-KW"/>
</dbReference>
<dbReference type="PANTHER" id="PTHR44196">
    <property type="entry name" value="DEHYDROGENASE/REDUCTASE SDR FAMILY MEMBER 7B"/>
    <property type="match status" value="1"/>
</dbReference>
<name>M5S6M0_9BACT</name>
<dbReference type="NCBIfam" id="NF005495">
    <property type="entry name" value="PRK07109.1"/>
    <property type="match status" value="1"/>
</dbReference>
<evidence type="ECO:0000313" key="7">
    <source>
        <dbReference type="Proteomes" id="UP000011991"/>
    </source>
</evidence>
<dbReference type="Proteomes" id="UP000011991">
    <property type="component" value="Unassembled WGS sequence"/>
</dbReference>
<dbReference type="InterPro" id="IPR020904">
    <property type="entry name" value="Sc_DH/Rdtase_CS"/>
</dbReference>
<keyword evidence="4" id="KW-0812">Transmembrane</keyword>
<keyword evidence="7" id="KW-1185">Reference proteome</keyword>
<dbReference type="PROSITE" id="PS00061">
    <property type="entry name" value="ADH_SHORT"/>
    <property type="match status" value="1"/>
</dbReference>
<dbReference type="PRINTS" id="PR00081">
    <property type="entry name" value="GDHRDH"/>
</dbReference>
<accession>M5S6M0</accession>
<gene>
    <name evidence="6" type="ORF">RMSM_01249</name>
</gene>
<dbReference type="PATRIC" id="fig|1265738.3.peg.1239"/>
<dbReference type="GO" id="GO:0016020">
    <property type="term" value="C:membrane"/>
    <property type="evidence" value="ECO:0007669"/>
    <property type="project" value="TreeGrafter"/>
</dbReference>
<evidence type="ECO:0000256" key="1">
    <source>
        <dbReference type="ARBA" id="ARBA00006484"/>
    </source>
</evidence>
<organism evidence="6 7">
    <name type="scientific">Rhodopirellula maiorica SM1</name>
    <dbReference type="NCBI Taxonomy" id="1265738"/>
    <lineage>
        <taxon>Bacteria</taxon>
        <taxon>Pseudomonadati</taxon>
        <taxon>Planctomycetota</taxon>
        <taxon>Planctomycetia</taxon>
        <taxon>Pirellulales</taxon>
        <taxon>Pirellulaceae</taxon>
        <taxon>Novipirellula</taxon>
    </lineage>
</organism>
<evidence type="ECO:0000256" key="4">
    <source>
        <dbReference type="SAM" id="Phobius"/>
    </source>
</evidence>
<dbReference type="SMART" id="SM00822">
    <property type="entry name" value="PKS_KR"/>
    <property type="match status" value="1"/>
</dbReference>
<dbReference type="EMBL" id="ANOG01000187">
    <property type="protein sequence ID" value="EMI21824.1"/>
    <property type="molecule type" value="Genomic_DNA"/>
</dbReference>
<sequence length="334" mass="36642">MKKTLKNDVVVITGAAAGVGRAAAVEFAQAGAAVGLLARGKQRLDDAVDEITSLGGRAIAIATDVADAAAVEQAAQQIEDQLGPIDCWVNNAMTTVLAPLEEISADEFRRATEVTYLGTVYGTMVALKHMRPRDRGVIVQVGSALAYRAIPLQAPYCGAKHAIRGFTDSLRSELIHDHSGIHLTMVQMPALNTPQFSWCRTRLPNHPQPVPPIFQPQVAARAIRWAAQHRRREVHVGHSAVMTIWGNKFFSGYGDRYLAKHAYQGQQTDQPIDPNRPDNLFDPVDADFAAQGIFDDRAKSFSYQFWLTRHRITIAAIIIMILVTVGVLTWMLAN</sequence>
<dbReference type="InterPro" id="IPR057326">
    <property type="entry name" value="KR_dom"/>
</dbReference>
<feature type="transmembrane region" description="Helical" evidence="4">
    <location>
        <begin position="312"/>
        <end position="333"/>
    </location>
</feature>
<comment type="caution">
    <text evidence="6">The sequence shown here is derived from an EMBL/GenBank/DDBJ whole genome shotgun (WGS) entry which is preliminary data.</text>
</comment>
<dbReference type="PANTHER" id="PTHR44196:SF1">
    <property type="entry name" value="DEHYDROGENASE_REDUCTASE SDR FAMILY MEMBER 7B"/>
    <property type="match status" value="1"/>
</dbReference>
<feature type="domain" description="Ketoreductase" evidence="5">
    <location>
        <begin position="8"/>
        <end position="184"/>
    </location>
</feature>